<dbReference type="Proteomes" id="UP001228905">
    <property type="component" value="Unassembled WGS sequence"/>
</dbReference>
<dbReference type="Pfam" id="PF09523">
    <property type="entry name" value="DUF2390"/>
    <property type="match status" value="1"/>
</dbReference>
<reference evidence="1 2" key="1">
    <citation type="submission" date="2023-07" db="EMBL/GenBank/DDBJ databases">
        <title>Genomic Encyclopedia of Type Strains, Phase IV (KMG-IV): sequencing the most valuable type-strain genomes for metagenomic binning, comparative biology and taxonomic classification.</title>
        <authorList>
            <person name="Goeker M."/>
        </authorList>
    </citation>
    <scope>NUCLEOTIDE SEQUENCE [LARGE SCALE GENOMIC DNA]</scope>
    <source>
        <strain evidence="1 2">DSM 18695</strain>
    </source>
</reference>
<name>A0ABU0IT70_9CAUL</name>
<proteinExistence type="predicted"/>
<keyword evidence="2" id="KW-1185">Reference proteome</keyword>
<sequence length="148" mass="16047">MALWDWTLKAYDRPGVAEACLKAQDGHGLNTSLLLWAAWADPDDAALAQAVEIGKAWETTVLWPLRHVRRDLKTAMPGVGDQARLDLREDVKAAELRSERVLMESFEALAGQAAGPVDLTLALNRAAQAWRNDAPPKIAIAELAAALA</sequence>
<comment type="caution">
    <text evidence="1">The sequence shown here is derived from an EMBL/GenBank/DDBJ whole genome shotgun (WGS) entry which is preliminary data.</text>
</comment>
<dbReference type="EMBL" id="JAUSVS010000005">
    <property type="protein sequence ID" value="MDQ0465185.1"/>
    <property type="molecule type" value="Genomic_DNA"/>
</dbReference>
<evidence type="ECO:0000313" key="2">
    <source>
        <dbReference type="Proteomes" id="UP001228905"/>
    </source>
</evidence>
<gene>
    <name evidence="1" type="ORF">QO010_002969</name>
</gene>
<evidence type="ECO:0000313" key="1">
    <source>
        <dbReference type="EMBL" id="MDQ0465185.1"/>
    </source>
</evidence>
<protein>
    <submittedName>
        <fullName evidence="1">Uncharacterized protein (TIGR02444 family)</fullName>
    </submittedName>
</protein>
<dbReference type="InterPro" id="IPR012659">
    <property type="entry name" value="CHP02444"/>
</dbReference>
<dbReference type="NCBIfam" id="TIGR02444">
    <property type="entry name" value="TIGR02444 family protein"/>
    <property type="match status" value="1"/>
</dbReference>
<accession>A0ABU0IT70</accession>
<dbReference type="RefSeq" id="WP_307350369.1">
    <property type="nucleotide sequence ID" value="NZ_JAUSVS010000005.1"/>
</dbReference>
<organism evidence="1 2">
    <name type="scientific">Caulobacter ginsengisoli</name>
    <dbReference type="NCBI Taxonomy" id="400775"/>
    <lineage>
        <taxon>Bacteria</taxon>
        <taxon>Pseudomonadati</taxon>
        <taxon>Pseudomonadota</taxon>
        <taxon>Alphaproteobacteria</taxon>
        <taxon>Caulobacterales</taxon>
        <taxon>Caulobacteraceae</taxon>
        <taxon>Caulobacter</taxon>
    </lineage>
</organism>